<dbReference type="EMBL" id="JBHUDE010000157">
    <property type="protein sequence ID" value="MFD1609446.1"/>
    <property type="molecule type" value="Genomic_DNA"/>
</dbReference>
<evidence type="ECO:0000313" key="2">
    <source>
        <dbReference type="Proteomes" id="UP001597221"/>
    </source>
</evidence>
<comment type="caution">
    <text evidence="1">The sequence shown here is derived from an EMBL/GenBank/DDBJ whole genome shotgun (WGS) entry which is preliminary data.</text>
</comment>
<sequence length="191" mass="22119">MKNKKLYILLSDTGSLLTKMIKLYTKKTYNHVSISLDGELKKVYSFGRKRMYNPFRGGFVHEDTKSGLFKQARCAIYSISISDEQFDRVARYIQKMELQQDKYHYNFIGLFGFLFNKPIERKNAFFCSQFVATVLKEGNVVDIKKQPGLISPGDIQECVELDLVYEGALRGYHRNEETERFGFSSFVAAEV</sequence>
<evidence type="ECO:0000313" key="1">
    <source>
        <dbReference type="EMBL" id="MFD1609446.1"/>
    </source>
</evidence>
<organism evidence="1 2">
    <name type="scientific">Oceanobacillus luteolus</name>
    <dbReference type="NCBI Taxonomy" id="1274358"/>
    <lineage>
        <taxon>Bacteria</taxon>
        <taxon>Bacillati</taxon>
        <taxon>Bacillota</taxon>
        <taxon>Bacilli</taxon>
        <taxon>Bacillales</taxon>
        <taxon>Bacillaceae</taxon>
        <taxon>Oceanobacillus</taxon>
    </lineage>
</organism>
<protein>
    <submittedName>
        <fullName evidence="1">Uncharacterized protein</fullName>
    </submittedName>
</protein>
<dbReference type="InterPro" id="IPR038765">
    <property type="entry name" value="Papain-like_cys_pep_sf"/>
</dbReference>
<gene>
    <name evidence="1" type="ORF">ACFSBH_17650</name>
</gene>
<reference evidence="2" key="1">
    <citation type="journal article" date="2019" name="Int. J. Syst. Evol. Microbiol.">
        <title>The Global Catalogue of Microorganisms (GCM) 10K type strain sequencing project: providing services to taxonomists for standard genome sequencing and annotation.</title>
        <authorList>
            <consortium name="The Broad Institute Genomics Platform"/>
            <consortium name="The Broad Institute Genome Sequencing Center for Infectious Disease"/>
            <person name="Wu L."/>
            <person name="Ma J."/>
        </authorList>
    </citation>
    <scope>NUCLEOTIDE SEQUENCE [LARGE SCALE GENOMIC DNA]</scope>
    <source>
        <strain evidence="2">CGMCC 1.12376</strain>
    </source>
</reference>
<name>A0ABW4HV74_9BACI</name>
<accession>A0ABW4HV74</accession>
<keyword evidence="2" id="KW-1185">Reference proteome</keyword>
<dbReference type="Proteomes" id="UP001597221">
    <property type="component" value="Unassembled WGS sequence"/>
</dbReference>
<dbReference type="Gene3D" id="3.90.1720.10">
    <property type="entry name" value="endopeptidase domain like (from Nostoc punctiforme)"/>
    <property type="match status" value="1"/>
</dbReference>
<dbReference type="SUPFAM" id="SSF54001">
    <property type="entry name" value="Cysteine proteinases"/>
    <property type="match status" value="1"/>
</dbReference>
<dbReference type="RefSeq" id="WP_379598903.1">
    <property type="nucleotide sequence ID" value="NZ_JBHUDE010000157.1"/>
</dbReference>
<proteinExistence type="predicted"/>